<sequence length="111" mass="11253">MVQVTIDASTRPIITAFTTASACWYMPQMDKSIPRVSGGWIVGAGFTGVMLSGAAAAGAGVVAGATLSATAGWVAGTACALPANPTTSTIEAIRLRPKALPHCARPWPNDP</sequence>
<dbReference type="AlphaFoldDB" id="A0A0J7JUP0"/>
<reference evidence="1 2" key="1">
    <citation type="submission" date="2015-04" db="EMBL/GenBank/DDBJ databases">
        <title>Lasius niger genome sequencing.</title>
        <authorList>
            <person name="Konorov E.A."/>
            <person name="Nikitin M.A."/>
            <person name="Kirill M.V."/>
            <person name="Chang P."/>
        </authorList>
    </citation>
    <scope>NUCLEOTIDE SEQUENCE [LARGE SCALE GENOMIC DNA]</scope>
    <source>
        <tissue evidence="1">Whole</tissue>
    </source>
</reference>
<keyword evidence="2" id="KW-1185">Reference proteome</keyword>
<evidence type="ECO:0000313" key="1">
    <source>
        <dbReference type="EMBL" id="KMQ81973.1"/>
    </source>
</evidence>
<gene>
    <name evidence="1" type="ORF">RF55_24614</name>
</gene>
<accession>A0A0J7JUP0</accession>
<name>A0A0J7JUP0_LASNI</name>
<proteinExistence type="predicted"/>
<dbReference type="EMBL" id="LBMM01029810">
    <property type="protein sequence ID" value="KMQ81973.1"/>
    <property type="molecule type" value="Genomic_DNA"/>
</dbReference>
<dbReference type="PaxDb" id="67767-A0A0J7JUP0"/>
<dbReference type="Proteomes" id="UP000036403">
    <property type="component" value="Unassembled WGS sequence"/>
</dbReference>
<comment type="caution">
    <text evidence="1">The sequence shown here is derived from an EMBL/GenBank/DDBJ whole genome shotgun (WGS) entry which is preliminary data.</text>
</comment>
<evidence type="ECO:0000313" key="2">
    <source>
        <dbReference type="Proteomes" id="UP000036403"/>
    </source>
</evidence>
<protein>
    <submittedName>
        <fullName evidence="1">Uncharacterized protein</fullName>
    </submittedName>
</protein>
<organism evidence="1 2">
    <name type="scientific">Lasius niger</name>
    <name type="common">Black garden ant</name>
    <dbReference type="NCBI Taxonomy" id="67767"/>
    <lineage>
        <taxon>Eukaryota</taxon>
        <taxon>Metazoa</taxon>
        <taxon>Ecdysozoa</taxon>
        <taxon>Arthropoda</taxon>
        <taxon>Hexapoda</taxon>
        <taxon>Insecta</taxon>
        <taxon>Pterygota</taxon>
        <taxon>Neoptera</taxon>
        <taxon>Endopterygota</taxon>
        <taxon>Hymenoptera</taxon>
        <taxon>Apocrita</taxon>
        <taxon>Aculeata</taxon>
        <taxon>Formicoidea</taxon>
        <taxon>Formicidae</taxon>
        <taxon>Formicinae</taxon>
        <taxon>Lasius</taxon>
        <taxon>Lasius</taxon>
    </lineage>
</organism>